<dbReference type="GO" id="GO:0016151">
    <property type="term" value="F:nickel cation binding"/>
    <property type="evidence" value="ECO:0007669"/>
    <property type="project" value="UniProtKB-UniRule"/>
</dbReference>
<comment type="similarity">
    <text evidence="9">Belongs to the acireductone dioxygenase (ARD) family.</text>
</comment>
<keyword evidence="7 9" id="KW-0408">Iron</keyword>
<dbReference type="HAMAP" id="MF_01682">
    <property type="entry name" value="Salvage_MtnD"/>
    <property type="match status" value="1"/>
</dbReference>
<feature type="binding site" evidence="9">
    <location>
        <position position="136"/>
    </location>
    <ligand>
        <name>Fe(2+)</name>
        <dbReference type="ChEBI" id="CHEBI:29033"/>
    </ligand>
</feature>
<evidence type="ECO:0000256" key="2">
    <source>
        <dbReference type="ARBA" id="ARBA00022596"/>
    </source>
</evidence>
<reference evidence="11" key="2">
    <citation type="submission" date="2016-04" db="EMBL/GenBank/DDBJ databases">
        <title>First Complete Genome Sequence of a Subdivision 6 Acidobacterium.</title>
        <authorList>
            <person name="Huang S."/>
            <person name="Vieira S."/>
            <person name="Bunk B."/>
            <person name="Riedel T."/>
            <person name="Sproeer C."/>
            <person name="Overmann J."/>
        </authorList>
    </citation>
    <scope>NUCLEOTIDE SEQUENCE [LARGE SCALE GENOMIC DNA]</scope>
    <source>
        <strain evidence="11">DSM 100886 HEG_-6_39</strain>
    </source>
</reference>
<dbReference type="OrthoDB" id="9795636at2"/>
<feature type="binding site" evidence="9">
    <location>
        <position position="93"/>
    </location>
    <ligand>
        <name>Fe(2+)</name>
        <dbReference type="ChEBI" id="CHEBI:29033"/>
    </ligand>
</feature>
<dbReference type="STRING" id="1855912.LuPra_00084"/>
<feature type="binding site" evidence="9">
    <location>
        <position position="136"/>
    </location>
    <ligand>
        <name>Ni(2+)</name>
        <dbReference type="ChEBI" id="CHEBI:49786"/>
    </ligand>
</feature>
<dbReference type="PANTHER" id="PTHR23418">
    <property type="entry name" value="ACIREDUCTONE DIOXYGENASE"/>
    <property type="match status" value="1"/>
</dbReference>
<evidence type="ECO:0000256" key="8">
    <source>
        <dbReference type="ARBA" id="ARBA00023167"/>
    </source>
</evidence>
<evidence type="ECO:0000313" key="11">
    <source>
        <dbReference type="Proteomes" id="UP000076079"/>
    </source>
</evidence>
<dbReference type="KEGG" id="abac:LuPra_00084"/>
<evidence type="ECO:0000256" key="3">
    <source>
        <dbReference type="ARBA" id="ARBA00022605"/>
    </source>
</evidence>
<protein>
    <recommendedName>
        <fullName evidence="9">Acireductone dioxygenase</fullName>
    </recommendedName>
    <alternativeName>
        <fullName evidence="9">1,2-dihydroxy-3-keto-5-methylthiopentene dioxygenase</fullName>
        <shortName evidence="9">DHK-MTPene dioxygenase</shortName>
    </alternativeName>
    <alternativeName>
        <fullName evidence="9">Acireductone dioxygenase (Fe(2+)-requiring)</fullName>
        <shortName evidence="9">ARD'</shortName>
        <shortName evidence="9">Fe-ARD</shortName>
        <ecNumber evidence="9">1.13.11.54</ecNumber>
    </alternativeName>
    <alternativeName>
        <fullName evidence="9">Acireductone dioxygenase (Ni(2+)-requiring)</fullName>
        <shortName evidence="9">ARD</shortName>
        <shortName evidence="9">Ni-ARD</shortName>
        <ecNumber evidence="9">1.13.11.53</ecNumber>
    </alternativeName>
</protein>
<evidence type="ECO:0000256" key="4">
    <source>
        <dbReference type="ARBA" id="ARBA00022723"/>
    </source>
</evidence>
<dbReference type="GO" id="GO:0019284">
    <property type="term" value="P:L-methionine salvage from S-adenosylmethionine"/>
    <property type="evidence" value="ECO:0007669"/>
    <property type="project" value="InterPro"/>
</dbReference>
<feature type="binding site" evidence="9">
    <location>
        <position position="97"/>
    </location>
    <ligand>
        <name>Ni(2+)</name>
        <dbReference type="ChEBI" id="CHEBI:49786"/>
    </ligand>
</feature>
<dbReference type="GO" id="GO:0010308">
    <property type="term" value="F:acireductone dioxygenase (Ni2+-requiring) activity"/>
    <property type="evidence" value="ECO:0007669"/>
    <property type="project" value="UniProtKB-UniRule"/>
</dbReference>
<keyword evidence="6 9" id="KW-0560">Oxidoreductase</keyword>
<dbReference type="UniPathway" id="UPA00904">
    <property type="reaction ID" value="UER00878"/>
</dbReference>
<keyword evidence="11" id="KW-1185">Reference proteome</keyword>
<gene>
    <name evidence="9 10" type="primary">mtnD</name>
    <name evidence="10" type="ORF">LuPra_00084</name>
</gene>
<keyword evidence="8 9" id="KW-0486">Methionine biosynthesis</keyword>
<accession>A0A143PF43</accession>
<organism evidence="10 11">
    <name type="scientific">Luteitalea pratensis</name>
    <dbReference type="NCBI Taxonomy" id="1855912"/>
    <lineage>
        <taxon>Bacteria</taxon>
        <taxon>Pseudomonadati</taxon>
        <taxon>Acidobacteriota</taxon>
        <taxon>Vicinamibacteria</taxon>
        <taxon>Vicinamibacterales</taxon>
        <taxon>Vicinamibacteraceae</taxon>
        <taxon>Luteitalea</taxon>
    </lineage>
</organism>
<sequence length="188" mass="20672">MSLIRIPEQQRTITGTTDVTAFLASHDIDYERASPSVPLAPGAPAADVLAAYASKIAELSARGGYVTADVIDVFPDTPNLDVMLQKFKTEHWHDEDEVRFIIEGRGVFHIHPANGPVFAVEVEAGDLIRVPRGTHHWFDLCQEHRIRAIRLFQDPSGWTPHYTGSGVDAGFQPMCFGVSYLPVVPPGV</sequence>
<feature type="binding site" evidence="9">
    <location>
        <position position="97"/>
    </location>
    <ligand>
        <name>Fe(2+)</name>
        <dbReference type="ChEBI" id="CHEBI:29033"/>
    </ligand>
</feature>
<comment type="cofactor">
    <cofactor evidence="9">
        <name>Fe(2+)</name>
        <dbReference type="ChEBI" id="CHEBI:29033"/>
    </cofactor>
    <text evidence="9">Binds 1 Fe(2+) cation per monomer.</text>
</comment>
<dbReference type="SUPFAM" id="SSF51182">
    <property type="entry name" value="RmlC-like cupins"/>
    <property type="match status" value="1"/>
</dbReference>
<keyword evidence="5 9" id="KW-0223">Dioxygenase</keyword>
<dbReference type="InterPro" id="IPR011051">
    <property type="entry name" value="RmlC_Cupin_sf"/>
</dbReference>
<dbReference type="CDD" id="cd02232">
    <property type="entry name" value="cupin_ARD"/>
    <property type="match status" value="1"/>
</dbReference>
<comment type="function">
    <text evidence="9">Catalyzes 2 different reactions between oxygene and the acireductone 1,2-dihydroxy-3-keto-5-methylthiopentene (DHK-MTPene) depending upon the metal bound in the active site. Fe-containing acireductone dioxygenase (Fe-ARD) produces formate and 2-keto-4-methylthiobutyrate (KMTB), the alpha-ketoacid precursor of methionine in the methionine recycle pathway. Ni-containing acireductone dioxygenase (Ni-ARD) produces methylthiopropionate, carbon monoxide and formate, and does not lie on the methionine recycle pathway.</text>
</comment>
<comment type="subunit">
    <text evidence="9">Monomer.</text>
</comment>
<dbReference type="EC" id="1.13.11.54" evidence="9"/>
<reference evidence="10 11" key="1">
    <citation type="journal article" date="2016" name="Genome Announc.">
        <title>First Complete Genome Sequence of a Subdivision 6 Acidobacterium Strain.</title>
        <authorList>
            <person name="Huang S."/>
            <person name="Vieira S."/>
            <person name="Bunk B."/>
            <person name="Riedel T."/>
            <person name="Sproer C."/>
            <person name="Overmann J."/>
        </authorList>
    </citation>
    <scope>NUCLEOTIDE SEQUENCE [LARGE SCALE GENOMIC DNA]</scope>
    <source>
        <strain evidence="11">DSM 100886 HEG_-6_39</strain>
    </source>
</reference>
<dbReference type="GO" id="GO:0019509">
    <property type="term" value="P:L-methionine salvage from methylthioadenosine"/>
    <property type="evidence" value="ECO:0007669"/>
    <property type="project" value="UniProtKB-UniRule"/>
</dbReference>
<evidence type="ECO:0000256" key="6">
    <source>
        <dbReference type="ARBA" id="ARBA00023002"/>
    </source>
</evidence>
<evidence type="ECO:0000256" key="1">
    <source>
        <dbReference type="ARBA" id="ARBA00000428"/>
    </source>
</evidence>
<feature type="binding site" evidence="9">
    <location>
        <position position="91"/>
    </location>
    <ligand>
        <name>Ni(2+)</name>
        <dbReference type="ChEBI" id="CHEBI:49786"/>
    </ligand>
</feature>
<dbReference type="AlphaFoldDB" id="A0A143PF43"/>
<proteinExistence type="inferred from homology"/>
<evidence type="ECO:0000256" key="5">
    <source>
        <dbReference type="ARBA" id="ARBA00022964"/>
    </source>
</evidence>
<dbReference type="Pfam" id="PF03079">
    <property type="entry name" value="ARD"/>
    <property type="match status" value="1"/>
</dbReference>
<dbReference type="GO" id="GO:0005506">
    <property type="term" value="F:iron ion binding"/>
    <property type="evidence" value="ECO:0007669"/>
    <property type="project" value="UniProtKB-UniRule"/>
</dbReference>
<feature type="site" description="Important to generate the dianion" evidence="9">
    <location>
        <position position="99"/>
    </location>
</feature>
<dbReference type="PATRIC" id="fig|1813736.3.peg.90"/>
<feature type="site" description="May play a role in metal incorporation in vivo" evidence="9">
    <location>
        <position position="90"/>
    </location>
</feature>
<dbReference type="GO" id="GO:0010309">
    <property type="term" value="F:acireductone dioxygenase [iron(II)-requiring] activity"/>
    <property type="evidence" value="ECO:0007669"/>
    <property type="project" value="UniProtKB-UniRule"/>
</dbReference>
<dbReference type="InterPro" id="IPR004313">
    <property type="entry name" value="ARD"/>
</dbReference>
<keyword evidence="3 9" id="KW-0028">Amino-acid biosynthesis</keyword>
<name>A0A143PF43_LUTPR</name>
<comment type="cofactor">
    <cofactor evidence="9">
        <name>Ni(2+)</name>
        <dbReference type="ChEBI" id="CHEBI:49786"/>
    </cofactor>
    <text evidence="9">Binds 1 nickel ion per monomer.</text>
</comment>
<dbReference type="InterPro" id="IPR014710">
    <property type="entry name" value="RmlC-like_jellyroll"/>
</dbReference>
<evidence type="ECO:0000256" key="9">
    <source>
        <dbReference type="HAMAP-Rule" id="MF_01682"/>
    </source>
</evidence>
<comment type="catalytic activity">
    <reaction evidence="1 9">
        <text>1,2-dihydroxy-5-(methylsulfanyl)pent-1-en-3-one + O2 = 4-methylsulfanyl-2-oxobutanoate + formate + 2 H(+)</text>
        <dbReference type="Rhea" id="RHEA:24504"/>
        <dbReference type="ChEBI" id="CHEBI:15378"/>
        <dbReference type="ChEBI" id="CHEBI:15379"/>
        <dbReference type="ChEBI" id="CHEBI:15740"/>
        <dbReference type="ChEBI" id="CHEBI:16723"/>
        <dbReference type="ChEBI" id="CHEBI:49252"/>
        <dbReference type="EC" id="1.13.11.54"/>
    </reaction>
</comment>
<dbReference type="InterPro" id="IPR023956">
    <property type="entry name" value="ARD_bac"/>
</dbReference>
<dbReference type="EC" id="1.13.11.53" evidence="9"/>
<keyword evidence="2 9" id="KW-0533">Nickel</keyword>
<feature type="site" description="May play a role in transmitting local conformational changes" evidence="9">
    <location>
        <position position="96"/>
    </location>
</feature>
<dbReference type="PANTHER" id="PTHR23418:SF0">
    <property type="entry name" value="ACIREDUCTONE DIOXYGENASE"/>
    <property type="match status" value="1"/>
</dbReference>
<dbReference type="Gene3D" id="2.60.120.10">
    <property type="entry name" value="Jelly Rolls"/>
    <property type="match status" value="1"/>
</dbReference>
<feature type="binding site" evidence="9">
    <location>
        <position position="91"/>
    </location>
    <ligand>
        <name>Fe(2+)</name>
        <dbReference type="ChEBI" id="CHEBI:29033"/>
    </ligand>
</feature>
<comment type="pathway">
    <text evidence="9">Amino-acid biosynthesis; L-methionine biosynthesis via salvage pathway; L-methionine from S-methyl-5-thio-alpha-D-ribose 1-phosphate: step 5/6.</text>
</comment>
<keyword evidence="4 9" id="KW-0479">Metal-binding</keyword>
<dbReference type="EMBL" id="CP015136">
    <property type="protein sequence ID" value="AMY06920.1"/>
    <property type="molecule type" value="Genomic_DNA"/>
</dbReference>
<dbReference type="Proteomes" id="UP000076079">
    <property type="component" value="Chromosome"/>
</dbReference>
<evidence type="ECO:0000256" key="7">
    <source>
        <dbReference type="ARBA" id="ARBA00023004"/>
    </source>
</evidence>
<evidence type="ECO:0000313" key="10">
    <source>
        <dbReference type="EMBL" id="AMY06920.1"/>
    </source>
</evidence>
<feature type="binding site" evidence="9">
    <location>
        <position position="93"/>
    </location>
    <ligand>
        <name>Ni(2+)</name>
        <dbReference type="ChEBI" id="CHEBI:49786"/>
    </ligand>
</feature>
<comment type="catalytic activity">
    <reaction evidence="9">
        <text>1,2-dihydroxy-5-(methylsulfanyl)pent-1-en-3-one + O2 = 3-(methylsulfanyl)propanoate + CO + formate + 2 H(+)</text>
        <dbReference type="Rhea" id="RHEA:14161"/>
        <dbReference type="ChEBI" id="CHEBI:15378"/>
        <dbReference type="ChEBI" id="CHEBI:15379"/>
        <dbReference type="ChEBI" id="CHEBI:15740"/>
        <dbReference type="ChEBI" id="CHEBI:17245"/>
        <dbReference type="ChEBI" id="CHEBI:49016"/>
        <dbReference type="ChEBI" id="CHEBI:49252"/>
        <dbReference type="EC" id="1.13.11.53"/>
    </reaction>
</comment>
<dbReference type="RefSeq" id="WP_110168933.1">
    <property type="nucleotide sequence ID" value="NZ_CP015136.1"/>
</dbReference>